<keyword evidence="2" id="KW-0732">Signal</keyword>
<sequence length="227" mass="23259">MSAITSDTVAAVAMLLSALQLSSADRAKLASSLLSDNFGAASTDLQAKPKSESSISRLLSDNLVASTDSQAEPESKSSISSDEEAHDDEEPAAAITTTSLTAGINTSTAITTTTSLTAGINTSIAPTNIITIIDETDGYANADAALAFGSILNVYKGVYFNVPIAPPDGITVYYITRGCRIGVFSEWSSVGPWVTGVSGALYAKAKTVDMGIEIVIAAINAGAAVRV</sequence>
<feature type="chain" id="PRO_5040110861" evidence="2">
    <location>
        <begin position="25"/>
        <end position="227"/>
    </location>
</feature>
<feature type="region of interest" description="Disordered" evidence="1">
    <location>
        <begin position="66"/>
        <end position="90"/>
    </location>
</feature>
<evidence type="ECO:0000313" key="3">
    <source>
        <dbReference type="EMBL" id="KAG1800878.1"/>
    </source>
</evidence>
<feature type="signal peptide" evidence="2">
    <location>
        <begin position="1"/>
        <end position="24"/>
    </location>
</feature>
<dbReference type="GeneID" id="64599655"/>
<keyword evidence="4" id="KW-1185">Reference proteome</keyword>
<proteinExistence type="predicted"/>
<evidence type="ECO:0000256" key="1">
    <source>
        <dbReference type="SAM" id="MobiDB-lite"/>
    </source>
</evidence>
<name>A0A9P7J3H7_9AGAM</name>
<accession>A0A9P7J3H7</accession>
<dbReference type="OrthoDB" id="3270804at2759"/>
<dbReference type="Proteomes" id="UP000719766">
    <property type="component" value="Unassembled WGS sequence"/>
</dbReference>
<dbReference type="RefSeq" id="XP_041164620.1">
    <property type="nucleotide sequence ID" value="XM_041305891.1"/>
</dbReference>
<dbReference type="AlphaFoldDB" id="A0A9P7J3H7"/>
<comment type="caution">
    <text evidence="3">The sequence shown here is derived from an EMBL/GenBank/DDBJ whole genome shotgun (WGS) entry which is preliminary data.</text>
</comment>
<protein>
    <submittedName>
        <fullName evidence="3">Uncharacterized protein</fullName>
    </submittedName>
</protein>
<organism evidence="3 4">
    <name type="scientific">Suillus plorans</name>
    <dbReference type="NCBI Taxonomy" id="116603"/>
    <lineage>
        <taxon>Eukaryota</taxon>
        <taxon>Fungi</taxon>
        <taxon>Dikarya</taxon>
        <taxon>Basidiomycota</taxon>
        <taxon>Agaricomycotina</taxon>
        <taxon>Agaricomycetes</taxon>
        <taxon>Agaricomycetidae</taxon>
        <taxon>Boletales</taxon>
        <taxon>Suillineae</taxon>
        <taxon>Suillaceae</taxon>
        <taxon>Suillus</taxon>
    </lineage>
</organism>
<evidence type="ECO:0000313" key="4">
    <source>
        <dbReference type="Proteomes" id="UP000719766"/>
    </source>
</evidence>
<evidence type="ECO:0000256" key="2">
    <source>
        <dbReference type="SAM" id="SignalP"/>
    </source>
</evidence>
<dbReference type="EMBL" id="JABBWE010000008">
    <property type="protein sequence ID" value="KAG1800878.1"/>
    <property type="molecule type" value="Genomic_DNA"/>
</dbReference>
<reference evidence="3" key="1">
    <citation type="journal article" date="2020" name="New Phytol.">
        <title>Comparative genomics reveals dynamic genome evolution in host specialist ectomycorrhizal fungi.</title>
        <authorList>
            <person name="Lofgren L.A."/>
            <person name="Nguyen N.H."/>
            <person name="Vilgalys R."/>
            <person name="Ruytinx J."/>
            <person name="Liao H.L."/>
            <person name="Branco S."/>
            <person name="Kuo A."/>
            <person name="LaButti K."/>
            <person name="Lipzen A."/>
            <person name="Andreopoulos W."/>
            <person name="Pangilinan J."/>
            <person name="Riley R."/>
            <person name="Hundley H."/>
            <person name="Na H."/>
            <person name="Barry K."/>
            <person name="Grigoriev I.V."/>
            <person name="Stajich J.E."/>
            <person name="Kennedy P.G."/>
        </authorList>
    </citation>
    <scope>NUCLEOTIDE SEQUENCE</scope>
    <source>
        <strain evidence="3">S12</strain>
    </source>
</reference>
<gene>
    <name evidence="3" type="ORF">HD556DRAFT_1438877</name>
</gene>
<feature type="compositionally biased region" description="Acidic residues" evidence="1">
    <location>
        <begin position="81"/>
        <end position="90"/>
    </location>
</feature>